<dbReference type="GeneID" id="6078288"/>
<dbReference type="KEGG" id="lbc:LACBIDRAFT_299589"/>
<dbReference type="InParanoid" id="B0DEX5"/>
<evidence type="ECO:0000313" key="3">
    <source>
        <dbReference type="Proteomes" id="UP000001194"/>
    </source>
</evidence>
<accession>B0DEX5</accession>
<dbReference type="AlphaFoldDB" id="B0DEX5"/>
<protein>
    <submittedName>
        <fullName evidence="2">Predicted protein</fullName>
    </submittedName>
</protein>
<sequence length="398" mass="45145">MPHLMLDPNLEVRPDFTSAAYDALCTALAAAEGVDKGAIVAHLSDAWNIENDAKKATWDEQVRQDKAEEAEAELAREREQQLKLEERRKVEETERKEKEKKKPKLKNFVPNKLVGNTVQLRPSHYAIHKLEEREYVELYYFTQDGCMEALKIDHTITQDAFTFTKADDTLLLKPMASHKPSNKAIPDKHLTWRQMSLAKTTLLHHMSQAGWPEHLIIALAEFYLNLKGHPTRHEVDGDTVLLHYQAQVRREWHEALRGADDNNVFDISTINDRHVDAIGSQIWNARRNEGVLRLVHPSVLEQPTRTNVRVSPLSPLDIYPPQPYTHLPSYAPCTLHLLPVLCAPCLCSLCTMHPCITCTHALRASSCATCTMHSHGALTIHCCVNMCPCPSLYIHTCP</sequence>
<dbReference type="EMBL" id="DS547107">
    <property type="protein sequence ID" value="EDR06748.1"/>
    <property type="molecule type" value="Genomic_DNA"/>
</dbReference>
<proteinExistence type="predicted"/>
<keyword evidence="1" id="KW-0175">Coiled coil</keyword>
<name>B0DEX5_LACBS</name>
<gene>
    <name evidence="2" type="ORF">LACBIDRAFT_299589</name>
</gene>
<dbReference type="RefSeq" id="XP_001882595.1">
    <property type="nucleotide sequence ID" value="XM_001882560.1"/>
</dbReference>
<dbReference type="HOGENOM" id="CLU_052398_1_0_1"/>
<dbReference type="OrthoDB" id="2688210at2759"/>
<dbReference type="Proteomes" id="UP000001194">
    <property type="component" value="Unassembled WGS sequence"/>
</dbReference>
<evidence type="ECO:0000313" key="2">
    <source>
        <dbReference type="EMBL" id="EDR06748.1"/>
    </source>
</evidence>
<organism evidence="3">
    <name type="scientific">Laccaria bicolor (strain S238N-H82 / ATCC MYA-4686)</name>
    <name type="common">Bicoloured deceiver</name>
    <name type="synonym">Laccaria laccata var. bicolor</name>
    <dbReference type="NCBI Taxonomy" id="486041"/>
    <lineage>
        <taxon>Eukaryota</taxon>
        <taxon>Fungi</taxon>
        <taxon>Dikarya</taxon>
        <taxon>Basidiomycota</taxon>
        <taxon>Agaricomycotina</taxon>
        <taxon>Agaricomycetes</taxon>
        <taxon>Agaricomycetidae</taxon>
        <taxon>Agaricales</taxon>
        <taxon>Agaricineae</taxon>
        <taxon>Hydnangiaceae</taxon>
        <taxon>Laccaria</taxon>
    </lineage>
</organism>
<keyword evidence="3" id="KW-1185">Reference proteome</keyword>
<evidence type="ECO:0000256" key="1">
    <source>
        <dbReference type="SAM" id="Coils"/>
    </source>
</evidence>
<feature type="coiled-coil region" evidence="1">
    <location>
        <begin position="60"/>
        <end position="102"/>
    </location>
</feature>
<reference evidence="2 3" key="1">
    <citation type="journal article" date="2008" name="Nature">
        <title>The genome of Laccaria bicolor provides insights into mycorrhizal symbiosis.</title>
        <authorList>
            <person name="Martin F."/>
            <person name="Aerts A."/>
            <person name="Ahren D."/>
            <person name="Brun A."/>
            <person name="Danchin E.G.J."/>
            <person name="Duchaussoy F."/>
            <person name="Gibon J."/>
            <person name="Kohler A."/>
            <person name="Lindquist E."/>
            <person name="Pereda V."/>
            <person name="Salamov A."/>
            <person name="Shapiro H.J."/>
            <person name="Wuyts J."/>
            <person name="Blaudez D."/>
            <person name="Buee M."/>
            <person name="Brokstein P."/>
            <person name="Canbaeck B."/>
            <person name="Cohen D."/>
            <person name="Courty P.E."/>
            <person name="Coutinho P.M."/>
            <person name="Delaruelle C."/>
            <person name="Detter J.C."/>
            <person name="Deveau A."/>
            <person name="DiFazio S."/>
            <person name="Duplessis S."/>
            <person name="Fraissinet-Tachet L."/>
            <person name="Lucic E."/>
            <person name="Frey-Klett P."/>
            <person name="Fourrey C."/>
            <person name="Feussner I."/>
            <person name="Gay G."/>
            <person name="Grimwood J."/>
            <person name="Hoegger P.J."/>
            <person name="Jain P."/>
            <person name="Kilaru S."/>
            <person name="Labbe J."/>
            <person name="Lin Y.C."/>
            <person name="Legue V."/>
            <person name="Le Tacon F."/>
            <person name="Marmeisse R."/>
            <person name="Melayah D."/>
            <person name="Montanini B."/>
            <person name="Muratet M."/>
            <person name="Nehls U."/>
            <person name="Niculita-Hirzel H."/>
            <person name="Oudot-Le Secq M.P."/>
            <person name="Peter M."/>
            <person name="Quesneville H."/>
            <person name="Rajashekar B."/>
            <person name="Reich M."/>
            <person name="Rouhier N."/>
            <person name="Schmutz J."/>
            <person name="Yin T."/>
            <person name="Chalot M."/>
            <person name="Henrissat B."/>
            <person name="Kuees U."/>
            <person name="Lucas S."/>
            <person name="Van de Peer Y."/>
            <person name="Podila G.K."/>
            <person name="Polle A."/>
            <person name="Pukkila P.J."/>
            <person name="Richardson P.M."/>
            <person name="Rouze P."/>
            <person name="Sanders I.R."/>
            <person name="Stajich J.E."/>
            <person name="Tunlid A."/>
            <person name="Tuskan G."/>
            <person name="Grigoriev I.V."/>
        </authorList>
    </citation>
    <scope>NUCLEOTIDE SEQUENCE [LARGE SCALE GENOMIC DNA]</scope>
    <source>
        <strain evidence="3">S238N-H82 / ATCC MYA-4686</strain>
    </source>
</reference>